<dbReference type="EMBL" id="GBXM01007746">
    <property type="protein sequence ID" value="JAI00832.1"/>
    <property type="molecule type" value="Transcribed_RNA"/>
</dbReference>
<reference evidence="1" key="1">
    <citation type="submission" date="2014-11" db="EMBL/GenBank/DDBJ databases">
        <authorList>
            <person name="Amaro Gonzalez C."/>
        </authorList>
    </citation>
    <scope>NUCLEOTIDE SEQUENCE</scope>
</reference>
<reference evidence="1" key="2">
    <citation type="journal article" date="2015" name="Fish Shellfish Immunol.">
        <title>Early steps in the European eel (Anguilla anguilla)-Vibrio vulnificus interaction in the gills: Role of the RtxA13 toxin.</title>
        <authorList>
            <person name="Callol A."/>
            <person name="Pajuelo D."/>
            <person name="Ebbesson L."/>
            <person name="Teles M."/>
            <person name="MacKenzie S."/>
            <person name="Amaro C."/>
        </authorList>
    </citation>
    <scope>NUCLEOTIDE SEQUENCE</scope>
</reference>
<proteinExistence type="predicted"/>
<organism evidence="1">
    <name type="scientific">Anguilla anguilla</name>
    <name type="common">European freshwater eel</name>
    <name type="synonym">Muraena anguilla</name>
    <dbReference type="NCBI Taxonomy" id="7936"/>
    <lineage>
        <taxon>Eukaryota</taxon>
        <taxon>Metazoa</taxon>
        <taxon>Chordata</taxon>
        <taxon>Craniata</taxon>
        <taxon>Vertebrata</taxon>
        <taxon>Euteleostomi</taxon>
        <taxon>Actinopterygii</taxon>
        <taxon>Neopterygii</taxon>
        <taxon>Teleostei</taxon>
        <taxon>Anguilliformes</taxon>
        <taxon>Anguillidae</taxon>
        <taxon>Anguilla</taxon>
    </lineage>
</organism>
<name>A0A0E9XEH0_ANGAN</name>
<sequence>MTDVNNLGLPGTTLVKMNSNLVLRHLVRMYNASVCPLSFEFAVLVVMLMMELYPTDKLTLGKAMECQIILKLVTSSLPLSPLFPLVSSIESRQSIRTSPGLIFICCGVMSNLTSLSSHSASNTEAMVMFLLVKKIIIIFYLTGDFDQTIPTA</sequence>
<accession>A0A0E9XEH0</accession>
<dbReference type="AlphaFoldDB" id="A0A0E9XEH0"/>
<protein>
    <submittedName>
        <fullName evidence="1">Uncharacterized protein</fullName>
    </submittedName>
</protein>
<evidence type="ECO:0000313" key="1">
    <source>
        <dbReference type="EMBL" id="JAI00832.1"/>
    </source>
</evidence>